<keyword evidence="1" id="KW-0472">Membrane</keyword>
<feature type="transmembrane region" description="Helical" evidence="1">
    <location>
        <begin position="7"/>
        <end position="35"/>
    </location>
</feature>
<reference evidence="2" key="1">
    <citation type="submission" date="2017-01" db="EMBL/GenBank/DDBJ databases">
        <title>Mitochondrion of Diaphorina citri from California, USA.</title>
        <authorList>
            <person name="Wu F."/>
            <person name="Cen Y."/>
            <person name="Liang G."/>
            <person name="Chen J."/>
            <person name="Deng X."/>
        </authorList>
    </citation>
    <scope>NUCLEOTIDE SEQUENCE</scope>
    <source>
        <strain evidence="2">CApsy</strain>
    </source>
</reference>
<evidence type="ECO:0000313" key="4">
    <source>
        <dbReference type="EMBL" id="ATD85986.1"/>
    </source>
</evidence>
<dbReference type="EMBL" id="KY426015">
    <property type="protein sequence ID" value="ARQ27135.1"/>
    <property type="molecule type" value="Genomic_DNA"/>
</dbReference>
<protein>
    <submittedName>
        <fullName evidence="2">NADH dehydrogenase subunit 6</fullName>
    </submittedName>
</protein>
<dbReference type="AlphaFoldDB" id="A0A1X9QH09"/>
<feature type="transmembrane region" description="Helical" evidence="1">
    <location>
        <begin position="128"/>
        <end position="151"/>
    </location>
</feature>
<name>A0A1X9QH09_DIACI</name>
<reference evidence="3" key="2">
    <citation type="submission" date="2017-01" db="EMBL/GenBank/DDBJ databases">
        <title>Mitochondrion of Diaphorina citri from Florida,USA.</title>
        <authorList>
            <person name="Wu F."/>
            <person name="Cen Y."/>
            <person name="Liang G."/>
            <person name="Chen J."/>
            <person name="Deng X."/>
        </authorList>
    </citation>
    <scope>NUCLEOTIDE SEQUENCE</scope>
    <source>
        <strain evidence="3">FLpsy</strain>
    </source>
</reference>
<feature type="transmembrane region" description="Helical" evidence="1">
    <location>
        <begin position="80"/>
        <end position="99"/>
    </location>
</feature>
<keyword evidence="1" id="KW-0812">Transmembrane</keyword>
<dbReference type="EMBL" id="KY426014">
    <property type="protein sequence ID" value="ARQ27122.1"/>
    <property type="molecule type" value="Genomic_DNA"/>
</dbReference>
<keyword evidence="2" id="KW-0496">Mitochondrion</keyword>
<dbReference type="EMBL" id="MF614828">
    <property type="protein sequence ID" value="ATD85986.1"/>
    <property type="molecule type" value="Genomic_DNA"/>
</dbReference>
<geneLocation type="mitochondrion" evidence="2"/>
<reference evidence="4" key="3">
    <citation type="submission" date="2017-08" db="EMBL/GenBank/DDBJ databases">
        <title>Mitochondrion of Diaphorina citri from Pakistan.</title>
        <authorList>
            <person name="Wu F."/>
            <person name="Jiang H."/>
            <person name="Chen J."/>
            <person name="Cen Y."/>
            <person name="Deng X."/>
        </authorList>
    </citation>
    <scope>NUCLEOTIDE SEQUENCE</scope>
    <source>
        <strain evidence="4">Pakistanpsy</strain>
    </source>
</reference>
<proteinExistence type="predicted"/>
<evidence type="ECO:0000313" key="2">
    <source>
        <dbReference type="EMBL" id="ARQ27122.1"/>
    </source>
</evidence>
<accession>A0A1X9QH09</accession>
<evidence type="ECO:0000313" key="3">
    <source>
        <dbReference type="EMBL" id="ARQ27135.1"/>
    </source>
</evidence>
<sequence length="160" mass="18668">MLKLLLFFMFYISTIMSFISTPISLGLLILIQTFILSVISRIISMSSWIPMSIFLIMVGGLMILFMYMTSISSNVQFKNLDMKLPVIYTILSLPVFFITPTQLSMSDNFQLLDNINFDFFKLFLPLNIYMSMFMFIYLLTALIIFINMMTLTKGPMRKKY</sequence>
<dbReference type="OrthoDB" id="6623053at2759"/>
<evidence type="ECO:0000256" key="1">
    <source>
        <dbReference type="SAM" id="Phobius"/>
    </source>
</evidence>
<keyword evidence="1" id="KW-1133">Transmembrane helix</keyword>
<gene>
    <name evidence="2" type="primary">nad6</name>
</gene>
<feature type="transmembrane region" description="Helical" evidence="1">
    <location>
        <begin position="47"/>
        <end position="68"/>
    </location>
</feature>
<organism evidence="2">
    <name type="scientific">Diaphorina citri</name>
    <name type="common">Asian citrus psyllid</name>
    <dbReference type="NCBI Taxonomy" id="121845"/>
    <lineage>
        <taxon>Eukaryota</taxon>
        <taxon>Metazoa</taxon>
        <taxon>Ecdysozoa</taxon>
        <taxon>Arthropoda</taxon>
        <taxon>Hexapoda</taxon>
        <taxon>Insecta</taxon>
        <taxon>Pterygota</taxon>
        <taxon>Neoptera</taxon>
        <taxon>Paraneoptera</taxon>
        <taxon>Hemiptera</taxon>
        <taxon>Sternorrhyncha</taxon>
        <taxon>Psylloidea</taxon>
        <taxon>Psyllidae</taxon>
        <taxon>Diaphorininae</taxon>
        <taxon>Diaphorina</taxon>
    </lineage>
</organism>